<name>A0AA38HZF2_9CUCU</name>
<feature type="chain" id="PRO_5041467576" description="Carboxylesterase type B domain-containing protein" evidence="2">
    <location>
        <begin position="19"/>
        <end position="128"/>
    </location>
</feature>
<accession>A0AA38HZF2</accession>
<dbReference type="AlphaFoldDB" id="A0AA38HZF2"/>
<keyword evidence="1" id="KW-0325">Glycoprotein</keyword>
<sequence>MWLRVLHVVLILNYVIISQNVQISTPLGKILGTTLTTRLGKTIYAFRGIRYAKPPVNELRFNPSHPVEPWSGIYKATSDAPACPQPSTTPTSEDCLFLNVYSTKVITDYIVAIPLHSLSSCSYLPNKL</sequence>
<evidence type="ECO:0000313" key="4">
    <source>
        <dbReference type="EMBL" id="KAJ3646354.1"/>
    </source>
</evidence>
<dbReference type="Pfam" id="PF00135">
    <property type="entry name" value="COesterase"/>
    <property type="match status" value="1"/>
</dbReference>
<organism evidence="4 5">
    <name type="scientific">Zophobas morio</name>
    <dbReference type="NCBI Taxonomy" id="2755281"/>
    <lineage>
        <taxon>Eukaryota</taxon>
        <taxon>Metazoa</taxon>
        <taxon>Ecdysozoa</taxon>
        <taxon>Arthropoda</taxon>
        <taxon>Hexapoda</taxon>
        <taxon>Insecta</taxon>
        <taxon>Pterygota</taxon>
        <taxon>Neoptera</taxon>
        <taxon>Endopterygota</taxon>
        <taxon>Coleoptera</taxon>
        <taxon>Polyphaga</taxon>
        <taxon>Cucujiformia</taxon>
        <taxon>Tenebrionidae</taxon>
        <taxon>Zophobas</taxon>
    </lineage>
</organism>
<comment type="caution">
    <text evidence="4">The sequence shown here is derived from an EMBL/GenBank/DDBJ whole genome shotgun (WGS) entry which is preliminary data.</text>
</comment>
<gene>
    <name evidence="4" type="ORF">Zmor_023944</name>
</gene>
<reference evidence="4" key="1">
    <citation type="journal article" date="2023" name="G3 (Bethesda)">
        <title>Whole genome assemblies of Zophobas morio and Tenebrio molitor.</title>
        <authorList>
            <person name="Kaur S."/>
            <person name="Stinson S.A."/>
            <person name="diCenzo G.C."/>
        </authorList>
    </citation>
    <scope>NUCLEOTIDE SEQUENCE</scope>
    <source>
        <strain evidence="4">QUZm001</strain>
    </source>
</reference>
<feature type="signal peptide" evidence="2">
    <location>
        <begin position="1"/>
        <end position="18"/>
    </location>
</feature>
<evidence type="ECO:0000256" key="2">
    <source>
        <dbReference type="SAM" id="SignalP"/>
    </source>
</evidence>
<feature type="domain" description="Carboxylesterase type B" evidence="3">
    <location>
        <begin position="21"/>
        <end position="103"/>
    </location>
</feature>
<evidence type="ECO:0000256" key="1">
    <source>
        <dbReference type="ARBA" id="ARBA00023180"/>
    </source>
</evidence>
<dbReference type="InterPro" id="IPR050309">
    <property type="entry name" value="Type-B_Carboxylest/Lipase"/>
</dbReference>
<keyword evidence="2" id="KW-0732">Signal</keyword>
<dbReference type="InterPro" id="IPR029058">
    <property type="entry name" value="AB_hydrolase_fold"/>
</dbReference>
<dbReference type="Gene3D" id="3.40.50.1820">
    <property type="entry name" value="alpha/beta hydrolase"/>
    <property type="match status" value="1"/>
</dbReference>
<dbReference type="Proteomes" id="UP001168821">
    <property type="component" value="Unassembled WGS sequence"/>
</dbReference>
<dbReference type="EMBL" id="JALNTZ010000007">
    <property type="protein sequence ID" value="KAJ3646354.1"/>
    <property type="molecule type" value="Genomic_DNA"/>
</dbReference>
<keyword evidence="5" id="KW-1185">Reference proteome</keyword>
<dbReference type="PANTHER" id="PTHR11559">
    <property type="entry name" value="CARBOXYLESTERASE"/>
    <property type="match status" value="1"/>
</dbReference>
<dbReference type="InterPro" id="IPR002018">
    <property type="entry name" value="CarbesteraseB"/>
</dbReference>
<evidence type="ECO:0000313" key="5">
    <source>
        <dbReference type="Proteomes" id="UP001168821"/>
    </source>
</evidence>
<evidence type="ECO:0000259" key="3">
    <source>
        <dbReference type="Pfam" id="PF00135"/>
    </source>
</evidence>
<protein>
    <recommendedName>
        <fullName evidence="3">Carboxylesterase type B domain-containing protein</fullName>
    </recommendedName>
</protein>
<proteinExistence type="predicted"/>
<dbReference type="SUPFAM" id="SSF53474">
    <property type="entry name" value="alpha/beta-Hydrolases"/>
    <property type="match status" value="1"/>
</dbReference>